<keyword evidence="3" id="KW-1185">Reference proteome</keyword>
<feature type="region of interest" description="Disordered" evidence="1">
    <location>
        <begin position="723"/>
        <end position="754"/>
    </location>
</feature>
<feature type="region of interest" description="Disordered" evidence="1">
    <location>
        <begin position="1"/>
        <end position="308"/>
    </location>
</feature>
<feature type="compositionally biased region" description="Gly residues" evidence="1">
    <location>
        <begin position="742"/>
        <end position="754"/>
    </location>
</feature>
<evidence type="ECO:0000313" key="3">
    <source>
        <dbReference type="Proteomes" id="UP001302126"/>
    </source>
</evidence>
<organism evidence="2 3">
    <name type="scientific">Podospora australis</name>
    <dbReference type="NCBI Taxonomy" id="1536484"/>
    <lineage>
        <taxon>Eukaryota</taxon>
        <taxon>Fungi</taxon>
        <taxon>Dikarya</taxon>
        <taxon>Ascomycota</taxon>
        <taxon>Pezizomycotina</taxon>
        <taxon>Sordariomycetes</taxon>
        <taxon>Sordariomycetidae</taxon>
        <taxon>Sordariales</taxon>
        <taxon>Podosporaceae</taxon>
        <taxon>Podospora</taxon>
    </lineage>
</organism>
<feature type="compositionally biased region" description="Pro residues" evidence="1">
    <location>
        <begin position="395"/>
        <end position="408"/>
    </location>
</feature>
<accession>A0AAN6WTX2</accession>
<dbReference type="AlphaFoldDB" id="A0AAN6WTX2"/>
<feature type="compositionally biased region" description="Basic residues" evidence="1">
    <location>
        <begin position="727"/>
        <end position="736"/>
    </location>
</feature>
<evidence type="ECO:0000313" key="2">
    <source>
        <dbReference type="EMBL" id="KAK4188069.1"/>
    </source>
</evidence>
<feature type="region of interest" description="Disordered" evidence="1">
    <location>
        <begin position="467"/>
        <end position="587"/>
    </location>
</feature>
<feature type="region of interest" description="Disordered" evidence="1">
    <location>
        <begin position="323"/>
        <end position="452"/>
    </location>
</feature>
<feature type="compositionally biased region" description="Low complexity" evidence="1">
    <location>
        <begin position="494"/>
        <end position="504"/>
    </location>
</feature>
<feature type="compositionally biased region" description="Basic and acidic residues" evidence="1">
    <location>
        <begin position="340"/>
        <end position="355"/>
    </location>
</feature>
<feature type="compositionally biased region" description="Low complexity" evidence="1">
    <location>
        <begin position="166"/>
        <end position="181"/>
    </location>
</feature>
<feature type="compositionally biased region" description="Polar residues" evidence="1">
    <location>
        <begin position="66"/>
        <end position="81"/>
    </location>
</feature>
<reference evidence="2" key="2">
    <citation type="submission" date="2023-05" db="EMBL/GenBank/DDBJ databases">
        <authorList>
            <consortium name="Lawrence Berkeley National Laboratory"/>
            <person name="Steindorff A."/>
            <person name="Hensen N."/>
            <person name="Bonometti L."/>
            <person name="Westerberg I."/>
            <person name="Brannstrom I.O."/>
            <person name="Guillou S."/>
            <person name="Cros-Aarteil S."/>
            <person name="Calhoun S."/>
            <person name="Haridas S."/>
            <person name="Kuo A."/>
            <person name="Mondo S."/>
            <person name="Pangilinan J."/>
            <person name="Riley R."/>
            <person name="Labutti K."/>
            <person name="Andreopoulos B."/>
            <person name="Lipzen A."/>
            <person name="Chen C."/>
            <person name="Yanf M."/>
            <person name="Daum C."/>
            <person name="Ng V."/>
            <person name="Clum A."/>
            <person name="Ohm R."/>
            <person name="Martin F."/>
            <person name="Silar P."/>
            <person name="Natvig D."/>
            <person name="Lalanne C."/>
            <person name="Gautier V."/>
            <person name="Ament-Velasquez S.L."/>
            <person name="Kruys A."/>
            <person name="Hutchinson M.I."/>
            <person name="Powell A.J."/>
            <person name="Barry K."/>
            <person name="Miller A.N."/>
            <person name="Grigoriev I.V."/>
            <person name="Debuchy R."/>
            <person name="Gladieux P."/>
            <person name="Thoren M.H."/>
            <person name="Johannesson H."/>
        </authorList>
    </citation>
    <scope>NUCLEOTIDE SEQUENCE</scope>
    <source>
        <strain evidence="2">PSN309</strain>
    </source>
</reference>
<comment type="caution">
    <text evidence="2">The sequence shown here is derived from an EMBL/GenBank/DDBJ whole genome shotgun (WGS) entry which is preliminary data.</text>
</comment>
<name>A0AAN6WTX2_9PEZI</name>
<proteinExistence type="predicted"/>
<sequence>MQQADDRGYSTHQAQLPPAQQPIYDRYDSRPQDNYGAPPPPPPQREDSGGFEDDRPPPPPAHRSRTGSNPAVYQQNMQTMRQDVLRNEAHRASASPASSSAAYPGRPTYKAADSAPGGLASAQYSIEQPPPPLHYSYDAGYDQSHRGMQATVEDVPESPESMNSYRRSIGGRQSLGQSQQQFDMDFAPTDSPAPLNIATRRGSNAGPAPEQSRYSTSPGMQDQPGYQASNGVYSTSPSQAAVQREPSEYSHHSNYGRHSEPTLPSYDSQRDQRDQRALTYRNEFEDTSNNYAAPPPPPVPAALVPGINPNVSQMSQELVRFGDDRSHHQRRYTQPAHNEVQPRGRTMDLSRRYDYDDTTANYNAPPPPVQHAKTYTNGMPRSDYNVVVRTRGQSPIPPPARDPSPNPPQQQHTIRRKSVSPRPPSSDSRAMSSVPFGPDSYDSLNPSVAAASNDLPDYDAATGKIITHDGREVDPSDHLPMDTWAPEPEPKKPTPAASPSGRPAPAGPQPLPPSGRRQLRIAARPQSMLPGTPNGGYSSADPYDTPSPPVSTGRNRLQKKPPPRTSTSALPAGVPMMSGANGPGPDAAPAYNSGFRRNSNVGMESTPLAPLPPHQDNFNAPRQLSRASTFDYVGGENYHPSMNGQRGGPPPPAKIPLALPPAQGYGHGGHNMSGAMQLHSSSAARRGGMDDYNDPYGHGGGGGTMDYGRDLSLEEELSQIDIGTGRSSRRHRHQGHAAHASAGGGYGGGHQGQW</sequence>
<evidence type="ECO:0000256" key="1">
    <source>
        <dbReference type="SAM" id="MobiDB-lite"/>
    </source>
</evidence>
<gene>
    <name evidence="2" type="ORF">QBC35DRAFT_497316</name>
</gene>
<reference evidence="2" key="1">
    <citation type="journal article" date="2023" name="Mol. Phylogenet. Evol.">
        <title>Genome-scale phylogeny and comparative genomics of the fungal order Sordariales.</title>
        <authorList>
            <person name="Hensen N."/>
            <person name="Bonometti L."/>
            <person name="Westerberg I."/>
            <person name="Brannstrom I.O."/>
            <person name="Guillou S."/>
            <person name="Cros-Aarteil S."/>
            <person name="Calhoun S."/>
            <person name="Haridas S."/>
            <person name="Kuo A."/>
            <person name="Mondo S."/>
            <person name="Pangilinan J."/>
            <person name="Riley R."/>
            <person name="LaButti K."/>
            <person name="Andreopoulos B."/>
            <person name="Lipzen A."/>
            <person name="Chen C."/>
            <person name="Yan M."/>
            <person name="Daum C."/>
            <person name="Ng V."/>
            <person name="Clum A."/>
            <person name="Steindorff A."/>
            <person name="Ohm R.A."/>
            <person name="Martin F."/>
            <person name="Silar P."/>
            <person name="Natvig D.O."/>
            <person name="Lalanne C."/>
            <person name="Gautier V."/>
            <person name="Ament-Velasquez S.L."/>
            <person name="Kruys A."/>
            <person name="Hutchinson M.I."/>
            <person name="Powell A.J."/>
            <person name="Barry K."/>
            <person name="Miller A.N."/>
            <person name="Grigoriev I.V."/>
            <person name="Debuchy R."/>
            <person name="Gladieux P."/>
            <person name="Hiltunen Thoren M."/>
            <person name="Johannesson H."/>
        </authorList>
    </citation>
    <scope>NUCLEOTIDE SEQUENCE</scope>
    <source>
        <strain evidence="2">PSN309</strain>
    </source>
</reference>
<feature type="compositionally biased region" description="Basic and acidic residues" evidence="1">
    <location>
        <begin position="44"/>
        <end position="56"/>
    </location>
</feature>
<dbReference type="Proteomes" id="UP001302126">
    <property type="component" value="Unassembled WGS sequence"/>
</dbReference>
<dbReference type="EMBL" id="MU864393">
    <property type="protein sequence ID" value="KAK4188069.1"/>
    <property type="molecule type" value="Genomic_DNA"/>
</dbReference>
<protein>
    <submittedName>
        <fullName evidence="2">Uncharacterized protein</fullName>
    </submittedName>
</protein>
<feature type="compositionally biased region" description="Low complexity" evidence="1">
    <location>
        <begin position="92"/>
        <end position="102"/>
    </location>
</feature>
<feature type="compositionally biased region" description="Polar residues" evidence="1">
    <location>
        <begin position="212"/>
        <end position="241"/>
    </location>
</feature>
<feature type="compositionally biased region" description="Basic and acidic residues" evidence="1">
    <location>
        <begin position="467"/>
        <end position="480"/>
    </location>
</feature>
<feature type="compositionally biased region" description="Low complexity" evidence="1">
    <location>
        <begin position="425"/>
        <end position="435"/>
    </location>
</feature>
<feature type="region of interest" description="Disordered" evidence="1">
    <location>
        <begin position="680"/>
        <end position="708"/>
    </location>
</feature>